<dbReference type="GO" id="GO:0045039">
    <property type="term" value="P:protein insertion into mitochondrial inner membrane"/>
    <property type="evidence" value="ECO:0007669"/>
    <property type="project" value="TreeGrafter"/>
</dbReference>
<evidence type="ECO:0008006" key="9">
    <source>
        <dbReference type="Google" id="ProtNLM"/>
    </source>
</evidence>
<dbReference type="GO" id="GO:0030150">
    <property type="term" value="P:protein import into mitochondrial matrix"/>
    <property type="evidence" value="ECO:0007669"/>
    <property type="project" value="TreeGrafter"/>
</dbReference>
<evidence type="ECO:0000313" key="7">
    <source>
        <dbReference type="EMBL" id="KEF58552.1"/>
    </source>
</evidence>
<dbReference type="Proteomes" id="UP000027920">
    <property type="component" value="Unassembled WGS sequence"/>
</dbReference>
<evidence type="ECO:0000256" key="6">
    <source>
        <dbReference type="SAM" id="Phobius"/>
    </source>
</evidence>
<protein>
    <recommendedName>
        <fullName evidence="9">Mitochondrial genome maintenance protein Mgr2</fullName>
    </recommendedName>
</protein>
<dbReference type="SMART" id="SM01378">
    <property type="entry name" value="Romo1"/>
    <property type="match status" value="1"/>
</dbReference>
<dbReference type="GO" id="GO:0005744">
    <property type="term" value="C:TIM23 mitochondrial import inner membrane translocase complex"/>
    <property type="evidence" value="ECO:0007669"/>
    <property type="project" value="TreeGrafter"/>
</dbReference>
<evidence type="ECO:0000313" key="8">
    <source>
        <dbReference type="Proteomes" id="UP000027920"/>
    </source>
</evidence>
<evidence type="ECO:0000256" key="3">
    <source>
        <dbReference type="ARBA" id="ARBA00022692"/>
    </source>
</evidence>
<sequence length="159" mass="17366">MPPMPPSAQRRGPHWTDKLKMGMLMGGTVGGIMGLIYGVVTVFQYGGGQAGIMRTLGKYMVGSGATFRYDPDVVLQSCVFTLTPNAASLWASAVSFEQTLLRWQLQCGLARDTLRAFILDEIDRKSANDVPLAPSVHNMPGLEKSIHNHELSDILETIM</sequence>
<evidence type="ECO:0000256" key="5">
    <source>
        <dbReference type="ARBA" id="ARBA00023136"/>
    </source>
</evidence>
<keyword evidence="4 6" id="KW-1133">Transmembrane helix</keyword>
<dbReference type="STRING" id="1182545.A0A072PFK5"/>
<evidence type="ECO:0000256" key="4">
    <source>
        <dbReference type="ARBA" id="ARBA00022989"/>
    </source>
</evidence>
<dbReference type="RefSeq" id="XP_013261142.1">
    <property type="nucleotide sequence ID" value="XM_013405688.1"/>
</dbReference>
<dbReference type="PANTHER" id="PTHR28525:SF1">
    <property type="entry name" value="REACTIVE OXYGEN SPECIES MODULATOR 1"/>
    <property type="match status" value="1"/>
</dbReference>
<evidence type="ECO:0000256" key="2">
    <source>
        <dbReference type="ARBA" id="ARBA00007839"/>
    </source>
</evidence>
<dbReference type="EMBL" id="AMGV01000004">
    <property type="protein sequence ID" value="KEF58552.1"/>
    <property type="molecule type" value="Genomic_DNA"/>
</dbReference>
<name>A0A072PFK5_9EURO</name>
<gene>
    <name evidence="7" type="ORF">A1O9_06478</name>
</gene>
<keyword evidence="8" id="KW-1185">Reference proteome</keyword>
<organism evidence="7 8">
    <name type="scientific">Exophiala aquamarina CBS 119918</name>
    <dbReference type="NCBI Taxonomy" id="1182545"/>
    <lineage>
        <taxon>Eukaryota</taxon>
        <taxon>Fungi</taxon>
        <taxon>Dikarya</taxon>
        <taxon>Ascomycota</taxon>
        <taxon>Pezizomycotina</taxon>
        <taxon>Eurotiomycetes</taxon>
        <taxon>Chaetothyriomycetidae</taxon>
        <taxon>Chaetothyriales</taxon>
        <taxon>Herpotrichiellaceae</taxon>
        <taxon>Exophiala</taxon>
    </lineage>
</organism>
<dbReference type="InterPro" id="IPR018450">
    <property type="entry name" value="Romo1/Mgr2"/>
</dbReference>
<keyword evidence="5 6" id="KW-0472">Membrane</keyword>
<feature type="transmembrane region" description="Helical" evidence="6">
    <location>
        <begin position="21"/>
        <end position="45"/>
    </location>
</feature>
<dbReference type="VEuPathDB" id="FungiDB:A1O9_06478"/>
<comment type="similarity">
    <text evidence="2">Belongs to the MGR2 family.</text>
</comment>
<dbReference type="HOGENOM" id="CLU_140467_0_0_1"/>
<comment type="caution">
    <text evidence="7">The sequence shown here is derived from an EMBL/GenBank/DDBJ whole genome shotgun (WGS) entry which is preliminary data.</text>
</comment>
<keyword evidence="3 6" id="KW-0812">Transmembrane</keyword>
<dbReference type="GeneID" id="25281395"/>
<dbReference type="OrthoDB" id="5409308at2759"/>
<reference evidence="7 8" key="1">
    <citation type="submission" date="2013-03" db="EMBL/GenBank/DDBJ databases">
        <title>The Genome Sequence of Exophiala aquamarina CBS 119918.</title>
        <authorList>
            <consortium name="The Broad Institute Genomics Platform"/>
            <person name="Cuomo C."/>
            <person name="de Hoog S."/>
            <person name="Gorbushina A."/>
            <person name="Walker B."/>
            <person name="Young S.K."/>
            <person name="Zeng Q."/>
            <person name="Gargeya S."/>
            <person name="Fitzgerald M."/>
            <person name="Haas B."/>
            <person name="Abouelleil A."/>
            <person name="Allen A.W."/>
            <person name="Alvarado L."/>
            <person name="Arachchi H.M."/>
            <person name="Berlin A.M."/>
            <person name="Chapman S.B."/>
            <person name="Gainer-Dewar J."/>
            <person name="Goldberg J."/>
            <person name="Griggs A."/>
            <person name="Gujja S."/>
            <person name="Hansen M."/>
            <person name="Howarth C."/>
            <person name="Imamovic A."/>
            <person name="Ireland A."/>
            <person name="Larimer J."/>
            <person name="McCowan C."/>
            <person name="Murphy C."/>
            <person name="Pearson M."/>
            <person name="Poon T.W."/>
            <person name="Priest M."/>
            <person name="Roberts A."/>
            <person name="Saif S."/>
            <person name="Shea T."/>
            <person name="Sisk P."/>
            <person name="Sykes S."/>
            <person name="Wortman J."/>
            <person name="Nusbaum C."/>
            <person name="Birren B."/>
        </authorList>
    </citation>
    <scope>NUCLEOTIDE SEQUENCE [LARGE SCALE GENOMIC DNA]</scope>
    <source>
        <strain evidence="7 8">CBS 119918</strain>
    </source>
</reference>
<dbReference type="PANTHER" id="PTHR28525">
    <property type="entry name" value="REACTIVE OXYGEN SPECIES MODULATOR 1"/>
    <property type="match status" value="1"/>
</dbReference>
<evidence type="ECO:0000256" key="1">
    <source>
        <dbReference type="ARBA" id="ARBA00004370"/>
    </source>
</evidence>
<dbReference type="AlphaFoldDB" id="A0A072PFK5"/>
<accession>A0A072PFK5</accession>
<dbReference type="Pfam" id="PF10247">
    <property type="entry name" value="Romo1"/>
    <property type="match status" value="1"/>
</dbReference>
<proteinExistence type="inferred from homology"/>
<comment type="subcellular location">
    <subcellularLocation>
        <location evidence="1">Membrane</location>
    </subcellularLocation>
</comment>